<feature type="transmembrane region" description="Helical" evidence="1">
    <location>
        <begin position="319"/>
        <end position="345"/>
    </location>
</feature>
<proteinExistence type="predicted"/>
<evidence type="ECO:0000313" key="2">
    <source>
        <dbReference type="EMBL" id="SDZ90225.1"/>
    </source>
</evidence>
<organism evidence="2 3">
    <name type="scientific">Pedobacter hartonius</name>
    <dbReference type="NCBI Taxonomy" id="425514"/>
    <lineage>
        <taxon>Bacteria</taxon>
        <taxon>Pseudomonadati</taxon>
        <taxon>Bacteroidota</taxon>
        <taxon>Sphingobacteriia</taxon>
        <taxon>Sphingobacteriales</taxon>
        <taxon>Sphingobacteriaceae</taxon>
        <taxon>Pedobacter</taxon>
    </lineage>
</organism>
<keyword evidence="1" id="KW-1133">Transmembrane helix</keyword>
<dbReference type="RefSeq" id="WP_090554579.1">
    <property type="nucleotide sequence ID" value="NZ_FNRA01000001.1"/>
</dbReference>
<gene>
    <name evidence="2" type="ORF">SAMN05443550_101381</name>
</gene>
<feature type="transmembrane region" description="Helical" evidence="1">
    <location>
        <begin position="415"/>
        <end position="435"/>
    </location>
</feature>
<dbReference type="EMBL" id="FNRA01000001">
    <property type="protein sequence ID" value="SDZ90225.1"/>
    <property type="molecule type" value="Genomic_DNA"/>
</dbReference>
<feature type="transmembrane region" description="Helical" evidence="1">
    <location>
        <begin position="220"/>
        <end position="240"/>
    </location>
</feature>
<keyword evidence="1" id="KW-0812">Transmembrane</keyword>
<sequence length="441" mass="49644">MAEEQHTYAVKEFNVTKLLLILGLSILLAGEGYFGFRLYTLSHQQKEIKEDYSDVNNITLGLFSVDQWHDEVAGIINHQVRHFTMTRKQKRQLQLEVEQIILALINKAEALVNKPQTSVGGKLKKFAIKTFVNTDKIKAQVPAFAKTVIAKVDNGENKKQLSTMAMGKFTAMEHSGYFDSTATVNNAITGKMYRKYHASSPDEFNSKITASLGSIRTTTYNYSFGMLGCIVVVLSLWWIFRKRVELHATLFVMSLMFAFILLAVGLTASMIEVDARIRSLDFVLLGEHVVFKNQVLFFQSKSILDVVEILVKQPEVDSILVGILILIFSILFPIMKLSSTGIHLLGKKKLAENKFIKYFAFQSGKWSMADVIVIAIMMTYIGLNGLLENQLSSLNIRSDFLTIITTNNTALQPGFIIFISFVLYGLILSTILKFITPHDSH</sequence>
<feature type="transmembrane region" description="Helical" evidence="1">
    <location>
        <begin position="18"/>
        <end position="39"/>
    </location>
</feature>
<keyword evidence="3" id="KW-1185">Reference proteome</keyword>
<dbReference type="Pfam" id="PF04403">
    <property type="entry name" value="PqiA"/>
    <property type="match status" value="1"/>
</dbReference>
<accession>A0A1H3WSU4</accession>
<dbReference type="AlphaFoldDB" id="A0A1H3WSU4"/>
<dbReference type="Proteomes" id="UP000198850">
    <property type="component" value="Unassembled WGS sequence"/>
</dbReference>
<dbReference type="STRING" id="425514.SAMN05443550_101381"/>
<evidence type="ECO:0000313" key="3">
    <source>
        <dbReference type="Proteomes" id="UP000198850"/>
    </source>
</evidence>
<evidence type="ECO:0000256" key="1">
    <source>
        <dbReference type="SAM" id="Phobius"/>
    </source>
</evidence>
<feature type="transmembrane region" description="Helical" evidence="1">
    <location>
        <begin position="366"/>
        <end position="387"/>
    </location>
</feature>
<keyword evidence="1" id="KW-0472">Membrane</keyword>
<dbReference type="OrthoDB" id="9800207at2"/>
<reference evidence="2 3" key="1">
    <citation type="submission" date="2016-10" db="EMBL/GenBank/DDBJ databases">
        <authorList>
            <person name="de Groot N.N."/>
        </authorList>
    </citation>
    <scope>NUCLEOTIDE SEQUENCE [LARGE SCALE GENOMIC DNA]</scope>
    <source>
        <strain evidence="2 3">DSM 19033</strain>
    </source>
</reference>
<protein>
    <submittedName>
        <fullName evidence="2">Paraquat-inducible protein A</fullName>
    </submittedName>
</protein>
<feature type="transmembrane region" description="Helical" evidence="1">
    <location>
        <begin position="246"/>
        <end position="268"/>
    </location>
</feature>
<dbReference type="InterPro" id="IPR007498">
    <property type="entry name" value="PqiA-like"/>
</dbReference>
<name>A0A1H3WSU4_9SPHI</name>